<gene>
    <name evidence="2" type="ORF">LIER_37442</name>
</gene>
<dbReference type="Proteomes" id="UP001454036">
    <property type="component" value="Unassembled WGS sequence"/>
</dbReference>
<evidence type="ECO:0000313" key="3">
    <source>
        <dbReference type="Proteomes" id="UP001454036"/>
    </source>
</evidence>
<comment type="caution">
    <text evidence="2">The sequence shown here is derived from an EMBL/GenBank/DDBJ whole genome shotgun (WGS) entry which is preliminary data.</text>
</comment>
<protein>
    <recommendedName>
        <fullName evidence="1">Retrotransposon gag domain-containing protein</fullName>
    </recommendedName>
</protein>
<dbReference type="EMBL" id="BAABME010017998">
    <property type="protein sequence ID" value="GAA0152186.1"/>
    <property type="molecule type" value="Genomic_DNA"/>
</dbReference>
<reference evidence="2 3" key="1">
    <citation type="submission" date="2024-01" db="EMBL/GenBank/DDBJ databases">
        <title>The complete chloroplast genome sequence of Lithospermum erythrorhizon: insights into the phylogenetic relationship among Boraginaceae species and the maternal lineages of purple gromwells.</title>
        <authorList>
            <person name="Okada T."/>
            <person name="Watanabe K."/>
        </authorList>
    </citation>
    <scope>NUCLEOTIDE SEQUENCE [LARGE SCALE GENOMIC DNA]</scope>
</reference>
<organism evidence="2 3">
    <name type="scientific">Lithospermum erythrorhizon</name>
    <name type="common">Purple gromwell</name>
    <name type="synonym">Lithospermum officinale var. erythrorhizon</name>
    <dbReference type="NCBI Taxonomy" id="34254"/>
    <lineage>
        <taxon>Eukaryota</taxon>
        <taxon>Viridiplantae</taxon>
        <taxon>Streptophyta</taxon>
        <taxon>Embryophyta</taxon>
        <taxon>Tracheophyta</taxon>
        <taxon>Spermatophyta</taxon>
        <taxon>Magnoliopsida</taxon>
        <taxon>eudicotyledons</taxon>
        <taxon>Gunneridae</taxon>
        <taxon>Pentapetalae</taxon>
        <taxon>asterids</taxon>
        <taxon>lamiids</taxon>
        <taxon>Boraginales</taxon>
        <taxon>Boraginaceae</taxon>
        <taxon>Boraginoideae</taxon>
        <taxon>Lithospermeae</taxon>
        <taxon>Lithospermum</taxon>
    </lineage>
</organism>
<name>A0AAV3PMF7_LITER</name>
<dbReference type="InterPro" id="IPR005162">
    <property type="entry name" value="Retrotrans_gag_dom"/>
</dbReference>
<dbReference type="PANTHER" id="PTHR33223:SF8">
    <property type="entry name" value="OS04G0172440 PROTEIN"/>
    <property type="match status" value="1"/>
</dbReference>
<dbReference type="AlphaFoldDB" id="A0AAV3PMF7"/>
<sequence>MVLASLPGRVSRAVPQAVIPFTARLNVVPIPIGFLLPQFTQYNGIGDPQKHLKGFLAQMTITTNDMDIYAKTFPNSLTGTTLDWYIELPASSIDSYASTAEAFISKYTASITNKQDERALMDLEQRSPKSLRDFHERYKVILNNLPTIDKKIAYMEFYRGLKYGKLKKALILDITLTKDELTRVVNKHIDLKNL</sequence>
<accession>A0AAV3PMF7</accession>
<proteinExistence type="predicted"/>
<dbReference type="Pfam" id="PF03732">
    <property type="entry name" value="Retrotrans_gag"/>
    <property type="match status" value="1"/>
</dbReference>
<feature type="domain" description="Retrotransposon gag" evidence="1">
    <location>
        <begin position="72"/>
        <end position="162"/>
    </location>
</feature>
<keyword evidence="3" id="KW-1185">Reference proteome</keyword>
<evidence type="ECO:0000259" key="1">
    <source>
        <dbReference type="Pfam" id="PF03732"/>
    </source>
</evidence>
<dbReference type="PANTHER" id="PTHR33223">
    <property type="entry name" value="CCHC-TYPE DOMAIN-CONTAINING PROTEIN"/>
    <property type="match status" value="1"/>
</dbReference>
<evidence type="ECO:0000313" key="2">
    <source>
        <dbReference type="EMBL" id="GAA0152186.1"/>
    </source>
</evidence>